<organism evidence="1 2">
    <name type="scientific">Methylomagnum ishizawai</name>
    <dbReference type="NCBI Taxonomy" id="1760988"/>
    <lineage>
        <taxon>Bacteria</taxon>
        <taxon>Pseudomonadati</taxon>
        <taxon>Pseudomonadota</taxon>
        <taxon>Gammaproteobacteria</taxon>
        <taxon>Methylococcales</taxon>
        <taxon>Methylococcaceae</taxon>
        <taxon>Methylomagnum</taxon>
    </lineage>
</organism>
<dbReference type="Proteomes" id="UP000192923">
    <property type="component" value="Unassembled WGS sequence"/>
</dbReference>
<proteinExistence type="predicted"/>
<dbReference type="EMBL" id="FXAM01000001">
    <property type="protein sequence ID" value="SMF93327.1"/>
    <property type="molecule type" value="Genomic_DNA"/>
</dbReference>
<keyword evidence="2" id="KW-1185">Reference proteome</keyword>
<dbReference type="STRING" id="1760988.SAMN02949497_0605"/>
<dbReference type="OrthoDB" id="5297245at2"/>
<name>A0A1Y6CSQ3_9GAMM</name>
<reference evidence="1 2" key="1">
    <citation type="submission" date="2016-12" db="EMBL/GenBank/DDBJ databases">
        <authorList>
            <person name="Song W.-J."/>
            <person name="Kurnit D.M."/>
        </authorList>
    </citation>
    <scope>NUCLEOTIDE SEQUENCE [LARGE SCALE GENOMIC DNA]</scope>
    <source>
        <strain evidence="1 2">175</strain>
    </source>
</reference>
<protein>
    <recommendedName>
        <fullName evidence="3">BrnA antitoxin of type II toxin-antitoxin system</fullName>
    </recommendedName>
</protein>
<evidence type="ECO:0000313" key="1">
    <source>
        <dbReference type="EMBL" id="SMF93327.1"/>
    </source>
</evidence>
<evidence type="ECO:0008006" key="3">
    <source>
        <dbReference type="Google" id="ProtNLM"/>
    </source>
</evidence>
<dbReference type="RefSeq" id="WP_085209814.1">
    <property type="nucleotide sequence ID" value="NZ_FXAM01000001.1"/>
</dbReference>
<gene>
    <name evidence="1" type="ORF">SAMN02949497_0605</name>
</gene>
<dbReference type="AlphaFoldDB" id="A0A1Y6CSQ3"/>
<accession>A0A1Y6CSQ3</accession>
<evidence type="ECO:0000313" key="2">
    <source>
        <dbReference type="Proteomes" id="UP000192923"/>
    </source>
</evidence>
<sequence>MKDEYDFSQAEQGKFFVPAEAIQIPVYLDPDIAQFLGQKCGGGADALQTMVNDRLRKDIEIARWVAA</sequence>